<dbReference type="EMBL" id="JASMRN010000004">
    <property type="protein sequence ID" value="MEZ7514844.1"/>
    <property type="molecule type" value="Genomic_DNA"/>
</dbReference>
<comment type="function">
    <text evidence="1">May be involved in vacuolar sorting and osmoregulation.</text>
</comment>
<keyword evidence="12" id="KW-1185">Reference proteome</keyword>
<dbReference type="InterPro" id="IPR045175">
    <property type="entry name" value="M28_fam"/>
</dbReference>
<feature type="transmembrane region" description="Helical" evidence="9">
    <location>
        <begin position="509"/>
        <end position="528"/>
    </location>
</feature>
<keyword evidence="9" id="KW-0472">Membrane</keyword>
<evidence type="ECO:0000256" key="7">
    <source>
        <dbReference type="ARBA" id="ARBA00023180"/>
    </source>
</evidence>
<feature type="transmembrane region" description="Helical" evidence="9">
    <location>
        <begin position="404"/>
        <end position="424"/>
    </location>
</feature>
<dbReference type="RefSeq" id="WP_371568969.1">
    <property type="nucleotide sequence ID" value="NZ_JASMRN010000004.1"/>
</dbReference>
<feature type="transmembrane region" description="Helical" evidence="9">
    <location>
        <begin position="5"/>
        <end position="25"/>
    </location>
</feature>
<organism evidence="11 12">
    <name type="scientific">Flavobacterium frigidarium</name>
    <dbReference type="NCBI Taxonomy" id="99286"/>
    <lineage>
        <taxon>Bacteria</taxon>
        <taxon>Pseudomonadati</taxon>
        <taxon>Bacteroidota</taxon>
        <taxon>Flavobacteriia</taxon>
        <taxon>Flavobacteriales</taxon>
        <taxon>Flavobacteriaceae</taxon>
        <taxon>Flavobacterium</taxon>
    </lineage>
</organism>
<evidence type="ECO:0000313" key="11">
    <source>
        <dbReference type="EMBL" id="MEZ7514844.1"/>
    </source>
</evidence>
<feature type="transmembrane region" description="Helical" evidence="9">
    <location>
        <begin position="431"/>
        <end position="451"/>
    </location>
</feature>
<dbReference type="Pfam" id="PF04389">
    <property type="entry name" value="Peptidase_M28"/>
    <property type="match status" value="1"/>
</dbReference>
<evidence type="ECO:0000313" key="12">
    <source>
        <dbReference type="Proteomes" id="UP001568894"/>
    </source>
</evidence>
<keyword evidence="7" id="KW-0325">Glycoprotein</keyword>
<comment type="similarity">
    <text evidence="3">Belongs to the peptidase M28 family.</text>
</comment>
<dbReference type="PANTHER" id="PTHR12147">
    <property type="entry name" value="METALLOPEPTIDASE M28 FAMILY MEMBER"/>
    <property type="match status" value="1"/>
</dbReference>
<keyword evidence="9" id="KW-0812">Transmembrane</keyword>
<dbReference type="InterPro" id="IPR007484">
    <property type="entry name" value="Peptidase_M28"/>
</dbReference>
<feature type="transmembrane region" description="Helical" evidence="9">
    <location>
        <begin position="535"/>
        <end position="552"/>
    </location>
</feature>
<feature type="transmembrane region" description="Helical" evidence="9">
    <location>
        <begin position="481"/>
        <end position="503"/>
    </location>
</feature>
<evidence type="ECO:0000259" key="10">
    <source>
        <dbReference type="Pfam" id="PF04389"/>
    </source>
</evidence>
<name>A0ABV4KB23_9FLAO</name>
<evidence type="ECO:0000256" key="9">
    <source>
        <dbReference type="SAM" id="Phobius"/>
    </source>
</evidence>
<feature type="domain" description="Peptidase M28" evidence="10">
    <location>
        <begin position="101"/>
        <end position="291"/>
    </location>
</feature>
<keyword evidence="5" id="KW-0926">Vacuole</keyword>
<sequence length="795" mass="89375">MKKSFAELVSTLFIVFILGFIYYTMMPRAITNDLSTLSEFSTDRAFAQVESISQYPHYVGSKNHETVASYLQSQLHELGLTTTTQEGYTLTDWGNLAKSKNILARIKGNGNGKALLLLSHYDSAPHSASKGASDAGSGVASILEGIRAFQNSKKKHKNDIIILFTDAEELGLNGAALFVTEHPWAKDVGVVLNFEARGTSGPSYMLMEANVGNKNLIENFAAAAPQYPVTNSLMYSIYKMLPNDTDLTVFREKGAIQGYNFAFIDGHYNYHTAQDISANLDKTSLSHQGAYLMPLLDYFSNSNLSPKPTTEDNIYFNIPFTVLMYPFSWALPMAIIALILFIVLVFIGLGKKLLTAQEIIKGFIPLLSSLLITFITVFVGWKLVQICYPQYNDLLNGFTYNGHDYIAAFTLLTLALNFALYQWFSAGRKTMNHYVAALFIWLVINIVLAIYLTGAGFLIIPVYCGLLSLTYFVITQHSSKVLNVILAIPAFILIVPFIQMLPIGLGLKILYGSALLTSLTFALLLPVFGAYRYKIVWSSLLLLGSVFFFIKANENAAYGPNKAKSNSLLYIYNADTNKASWATYDTNLDSWTKNYLGQNPKLVTNQSQNKLFSKYNSDFTYQTITKVRPLKKPTVIFEKDSVARDMRYLKIKIIPNRKVNRYDLFAGEQMNFYNFIANGVTALEQKGTQLNRKGRKLLSYYVVDNEALELNFAIPKSTIFDMKIMESSFDLLENQLFNMVKRANWMMPTPFVLNDAIVIEQQLIPTPYVAPRAVEEPKVKQRRTVYKPIDTTSTE</sequence>
<feature type="transmembrane region" description="Helical" evidence="9">
    <location>
        <begin position="329"/>
        <end position="350"/>
    </location>
</feature>
<protein>
    <recommendedName>
        <fullName evidence="4">Vacuolar membrane protease</fullName>
    </recommendedName>
    <alternativeName>
        <fullName evidence="8">FXNA-related family protease 1</fullName>
    </alternativeName>
</protein>
<reference evidence="11 12" key="1">
    <citation type="submission" date="2023-05" db="EMBL/GenBank/DDBJ databases">
        <title>Adaptations of aquatic viruses from atmosphere-close ecosystems of the Central Arctic Ocean.</title>
        <authorList>
            <person name="Rahlff J."/>
            <person name="Holmfeldt K."/>
        </authorList>
    </citation>
    <scope>NUCLEOTIDE SEQUENCE [LARGE SCALE GENOMIC DNA]</scope>
    <source>
        <strain evidence="11 12">Arc14</strain>
    </source>
</reference>
<evidence type="ECO:0000256" key="2">
    <source>
        <dbReference type="ARBA" id="ARBA00004128"/>
    </source>
</evidence>
<evidence type="ECO:0000256" key="1">
    <source>
        <dbReference type="ARBA" id="ARBA00003273"/>
    </source>
</evidence>
<accession>A0ABV4KB23</accession>
<evidence type="ECO:0000256" key="3">
    <source>
        <dbReference type="ARBA" id="ARBA00010918"/>
    </source>
</evidence>
<comment type="caution">
    <text evidence="11">The sequence shown here is derived from an EMBL/GenBank/DDBJ whole genome shotgun (WGS) entry which is preliminary data.</text>
</comment>
<gene>
    <name evidence="11" type="ORF">QO192_06055</name>
</gene>
<proteinExistence type="inferred from homology"/>
<keyword evidence="6 9" id="KW-1133">Transmembrane helix</keyword>
<evidence type="ECO:0000256" key="5">
    <source>
        <dbReference type="ARBA" id="ARBA00022554"/>
    </source>
</evidence>
<feature type="transmembrane region" description="Helical" evidence="9">
    <location>
        <begin position="362"/>
        <end position="384"/>
    </location>
</feature>
<evidence type="ECO:0000256" key="8">
    <source>
        <dbReference type="ARBA" id="ARBA00031512"/>
    </source>
</evidence>
<dbReference type="PANTHER" id="PTHR12147:SF58">
    <property type="entry name" value="VACUOLAR MEMBRANE PROTEASE"/>
    <property type="match status" value="1"/>
</dbReference>
<evidence type="ECO:0000256" key="6">
    <source>
        <dbReference type="ARBA" id="ARBA00022989"/>
    </source>
</evidence>
<feature type="transmembrane region" description="Helical" evidence="9">
    <location>
        <begin position="457"/>
        <end position="474"/>
    </location>
</feature>
<dbReference type="Proteomes" id="UP001568894">
    <property type="component" value="Unassembled WGS sequence"/>
</dbReference>
<comment type="subcellular location">
    <subcellularLocation>
        <location evidence="2">Vacuole membrane</location>
        <topology evidence="2">Multi-pass membrane protein</topology>
    </subcellularLocation>
</comment>
<dbReference type="SUPFAM" id="SSF53187">
    <property type="entry name" value="Zn-dependent exopeptidases"/>
    <property type="match status" value="1"/>
</dbReference>
<evidence type="ECO:0000256" key="4">
    <source>
        <dbReference type="ARBA" id="ARBA00017435"/>
    </source>
</evidence>
<dbReference type="Gene3D" id="3.40.630.10">
    <property type="entry name" value="Zn peptidases"/>
    <property type="match status" value="1"/>
</dbReference>